<accession>A0ABD1N713</accession>
<name>A0ABD1N713_9FABA</name>
<evidence type="ECO:0000313" key="3">
    <source>
        <dbReference type="Proteomes" id="UP001603857"/>
    </source>
</evidence>
<keyword evidence="3" id="KW-1185">Reference proteome</keyword>
<proteinExistence type="predicted"/>
<dbReference type="AlphaFoldDB" id="A0ABD1N713"/>
<evidence type="ECO:0000256" key="1">
    <source>
        <dbReference type="SAM" id="MobiDB-lite"/>
    </source>
</evidence>
<gene>
    <name evidence="2" type="ORF">Fmac_005190</name>
</gene>
<comment type="caution">
    <text evidence="2">The sequence shown here is derived from an EMBL/GenBank/DDBJ whole genome shotgun (WGS) entry which is preliminary data.</text>
</comment>
<sequence length="141" mass="15312">MTPKTYLCISFGRLPIGRHEHLSVPTDRDVCLTHIRCGRPVESGANGVVAAKDISMLPSAVGFPESFPPTLDPWVGSSYSSSLPHTTHNPHDIATENFAVPLTSNSSRMVRCRSTQVNSYQPKGNCDEDKIGSDDEATENV</sequence>
<feature type="region of interest" description="Disordered" evidence="1">
    <location>
        <begin position="114"/>
        <end position="141"/>
    </location>
</feature>
<dbReference type="Proteomes" id="UP001603857">
    <property type="component" value="Unassembled WGS sequence"/>
</dbReference>
<reference evidence="2 3" key="1">
    <citation type="submission" date="2024-08" db="EMBL/GenBank/DDBJ databases">
        <title>Insights into the chromosomal genome structure of Flemingia macrophylla.</title>
        <authorList>
            <person name="Ding Y."/>
            <person name="Zhao Y."/>
            <person name="Bi W."/>
            <person name="Wu M."/>
            <person name="Zhao G."/>
            <person name="Gong Y."/>
            <person name="Li W."/>
            <person name="Zhang P."/>
        </authorList>
    </citation>
    <scope>NUCLEOTIDE SEQUENCE [LARGE SCALE GENOMIC DNA]</scope>
    <source>
        <strain evidence="2">DYQJB</strain>
        <tissue evidence="2">Leaf</tissue>
    </source>
</reference>
<evidence type="ECO:0000313" key="2">
    <source>
        <dbReference type="EMBL" id="KAL2343905.1"/>
    </source>
</evidence>
<dbReference type="EMBL" id="JBGMDY010000002">
    <property type="protein sequence ID" value="KAL2343905.1"/>
    <property type="molecule type" value="Genomic_DNA"/>
</dbReference>
<protein>
    <submittedName>
        <fullName evidence="2">Uncharacterized protein</fullName>
    </submittedName>
</protein>
<organism evidence="2 3">
    <name type="scientific">Flemingia macrophylla</name>
    <dbReference type="NCBI Taxonomy" id="520843"/>
    <lineage>
        <taxon>Eukaryota</taxon>
        <taxon>Viridiplantae</taxon>
        <taxon>Streptophyta</taxon>
        <taxon>Embryophyta</taxon>
        <taxon>Tracheophyta</taxon>
        <taxon>Spermatophyta</taxon>
        <taxon>Magnoliopsida</taxon>
        <taxon>eudicotyledons</taxon>
        <taxon>Gunneridae</taxon>
        <taxon>Pentapetalae</taxon>
        <taxon>rosids</taxon>
        <taxon>fabids</taxon>
        <taxon>Fabales</taxon>
        <taxon>Fabaceae</taxon>
        <taxon>Papilionoideae</taxon>
        <taxon>50 kb inversion clade</taxon>
        <taxon>NPAAA clade</taxon>
        <taxon>indigoferoid/millettioid clade</taxon>
        <taxon>Phaseoleae</taxon>
        <taxon>Flemingia</taxon>
    </lineage>
</organism>